<name>A0A183DZU5_9BILA</name>
<reference evidence="4" key="1">
    <citation type="submission" date="2016-06" db="UniProtKB">
        <authorList>
            <consortium name="WormBaseParasite"/>
        </authorList>
    </citation>
    <scope>IDENTIFICATION</scope>
</reference>
<organism evidence="4">
    <name type="scientific">Gongylonema pulchrum</name>
    <dbReference type="NCBI Taxonomy" id="637853"/>
    <lineage>
        <taxon>Eukaryota</taxon>
        <taxon>Metazoa</taxon>
        <taxon>Ecdysozoa</taxon>
        <taxon>Nematoda</taxon>
        <taxon>Chromadorea</taxon>
        <taxon>Rhabditida</taxon>
        <taxon>Spirurina</taxon>
        <taxon>Spiruromorpha</taxon>
        <taxon>Spiruroidea</taxon>
        <taxon>Gongylonematidae</taxon>
        <taxon>Gongylonema</taxon>
    </lineage>
</organism>
<sequence>MKKVIVERKEMGESGRLSSDVANTLIVDDPEKDGYEPPPRHECRRFYDVASVVISLLLYALSEHLDVVDPAVSTVESEEQKEDNAARKELKHKKT</sequence>
<feature type="region of interest" description="Disordered" evidence="1">
    <location>
        <begin position="73"/>
        <end position="95"/>
    </location>
</feature>
<dbReference type="AlphaFoldDB" id="A0A183DZU5"/>
<proteinExistence type="predicted"/>
<evidence type="ECO:0000313" key="4">
    <source>
        <dbReference type="WBParaSite" id="GPUH_0001425401-mRNA-1"/>
    </source>
</evidence>
<dbReference type="Proteomes" id="UP000271098">
    <property type="component" value="Unassembled WGS sequence"/>
</dbReference>
<dbReference type="OrthoDB" id="5318at2759"/>
<reference evidence="2 3" key="2">
    <citation type="submission" date="2018-11" db="EMBL/GenBank/DDBJ databases">
        <authorList>
            <consortium name="Pathogen Informatics"/>
        </authorList>
    </citation>
    <scope>NUCLEOTIDE SEQUENCE [LARGE SCALE GENOMIC DNA]</scope>
</reference>
<evidence type="ECO:0000256" key="1">
    <source>
        <dbReference type="SAM" id="MobiDB-lite"/>
    </source>
</evidence>
<dbReference type="WBParaSite" id="GPUH_0001425401-mRNA-1">
    <property type="protein sequence ID" value="GPUH_0001425401-mRNA-1"/>
    <property type="gene ID" value="GPUH_0001425401"/>
</dbReference>
<dbReference type="EMBL" id="UYRT01081044">
    <property type="protein sequence ID" value="VDN23817.1"/>
    <property type="molecule type" value="Genomic_DNA"/>
</dbReference>
<evidence type="ECO:0000313" key="2">
    <source>
        <dbReference type="EMBL" id="VDN23817.1"/>
    </source>
</evidence>
<protein>
    <submittedName>
        <fullName evidence="2 4">Uncharacterized protein</fullName>
    </submittedName>
</protein>
<evidence type="ECO:0000313" key="3">
    <source>
        <dbReference type="Proteomes" id="UP000271098"/>
    </source>
</evidence>
<gene>
    <name evidence="2" type="ORF">GPUH_LOCUS14236</name>
</gene>
<keyword evidence="3" id="KW-1185">Reference proteome</keyword>
<accession>A0A183DZU5</accession>